<sequence>MKNSTAGGSNMILIDKEKNYRVVIKENFASIRTNTETNYYTIIENRGDIENSGYCVLNNVYVNEGMEGPFEARFLSRQSNLDTVDGYKALRVMKSESDQYYVILSLWEAEEDFHNWQNSSQYQTTHKKRGTDSGLDRDVVDRTKSFNFRFFLGGE</sequence>
<dbReference type="PANTHER" id="PTHR34474">
    <property type="entry name" value="SIGNAL TRANSDUCTION PROTEIN TRAP"/>
    <property type="match status" value="1"/>
</dbReference>
<name>A0A558AV14_9STAP</name>
<dbReference type="Pfam" id="PF03992">
    <property type="entry name" value="ABM"/>
    <property type="match status" value="1"/>
</dbReference>
<dbReference type="Proteomes" id="UP000315103">
    <property type="component" value="Unassembled WGS sequence"/>
</dbReference>
<keyword evidence="6" id="KW-1185">Reference proteome</keyword>
<dbReference type="PANTHER" id="PTHR34474:SF2">
    <property type="entry name" value="SIGNAL TRANSDUCTION PROTEIN TRAP"/>
    <property type="match status" value="1"/>
</dbReference>
<dbReference type="InterPro" id="IPR011008">
    <property type="entry name" value="Dimeric_a/b-barrel"/>
</dbReference>
<protein>
    <recommendedName>
        <fullName evidence="2">Signal transduction protein TRAP</fullName>
    </recommendedName>
    <alternativeName>
        <fullName evidence="3">Target of RNAIII-activating protein</fullName>
    </alternativeName>
</protein>
<evidence type="ECO:0000256" key="3">
    <source>
        <dbReference type="ARBA" id="ARBA00032861"/>
    </source>
</evidence>
<dbReference type="EMBL" id="VMSJ01000002">
    <property type="protein sequence ID" value="TVT28104.1"/>
    <property type="molecule type" value="Genomic_DNA"/>
</dbReference>
<evidence type="ECO:0000313" key="5">
    <source>
        <dbReference type="EMBL" id="TVT28104.1"/>
    </source>
</evidence>
<evidence type="ECO:0000256" key="1">
    <source>
        <dbReference type="ARBA" id="ARBA00009267"/>
    </source>
</evidence>
<dbReference type="GO" id="GO:0004497">
    <property type="term" value="F:monooxygenase activity"/>
    <property type="evidence" value="ECO:0007669"/>
    <property type="project" value="UniProtKB-KW"/>
</dbReference>
<keyword evidence="5" id="KW-0503">Monooxygenase</keyword>
<dbReference type="InterPro" id="IPR050404">
    <property type="entry name" value="Heme-degrading_MO"/>
</dbReference>
<comment type="similarity">
    <text evidence="1">Belongs to the TRAP family.</text>
</comment>
<evidence type="ECO:0000259" key="4">
    <source>
        <dbReference type="PROSITE" id="PS51725"/>
    </source>
</evidence>
<evidence type="ECO:0000256" key="2">
    <source>
        <dbReference type="ARBA" id="ARBA00018486"/>
    </source>
</evidence>
<organism evidence="5 6">
    <name type="scientific">Salinicoccus cyprini</name>
    <dbReference type="NCBI Taxonomy" id="2493691"/>
    <lineage>
        <taxon>Bacteria</taxon>
        <taxon>Bacillati</taxon>
        <taxon>Bacillota</taxon>
        <taxon>Bacilli</taxon>
        <taxon>Bacillales</taxon>
        <taxon>Staphylococcaceae</taxon>
        <taxon>Salinicoccus</taxon>
    </lineage>
</organism>
<dbReference type="InterPro" id="IPR007138">
    <property type="entry name" value="ABM_dom"/>
</dbReference>
<feature type="domain" description="ABM" evidence="4">
    <location>
        <begin position="54"/>
        <end position="146"/>
    </location>
</feature>
<keyword evidence="5" id="KW-0560">Oxidoreductase</keyword>
<dbReference type="PROSITE" id="PS51725">
    <property type="entry name" value="ABM"/>
    <property type="match status" value="1"/>
</dbReference>
<comment type="caution">
    <text evidence="5">The sequence shown here is derived from an EMBL/GenBank/DDBJ whole genome shotgun (WGS) entry which is preliminary data.</text>
</comment>
<gene>
    <name evidence="5" type="ORF">FO441_06735</name>
</gene>
<accession>A0A558AV14</accession>
<dbReference type="OrthoDB" id="2352283at2"/>
<dbReference type="AlphaFoldDB" id="A0A558AV14"/>
<dbReference type="Gene3D" id="3.30.70.100">
    <property type="match status" value="1"/>
</dbReference>
<evidence type="ECO:0000313" key="6">
    <source>
        <dbReference type="Proteomes" id="UP000315103"/>
    </source>
</evidence>
<proteinExistence type="inferred from homology"/>
<dbReference type="SUPFAM" id="SSF54909">
    <property type="entry name" value="Dimeric alpha+beta barrel"/>
    <property type="match status" value="1"/>
</dbReference>
<reference evidence="5 6" key="1">
    <citation type="submission" date="2019-07" db="EMBL/GenBank/DDBJ databases">
        <title>Salinicoccus cyprini sp. nov., isolated from gastro-intestinal tract of mirror carp, Cyprinus carpio var. specularis, collected from Gobind Sagar Reservoir, Himachal Pradesh, India.</title>
        <authorList>
            <person name="Talwar C."/>
            <person name="Singh A.K."/>
            <person name="Lal R."/>
            <person name="Negi R.K."/>
        </authorList>
    </citation>
    <scope>NUCLEOTIDE SEQUENCE [LARGE SCALE GENOMIC DNA]</scope>
    <source>
        <strain evidence="5 6">CT19</strain>
    </source>
</reference>